<dbReference type="GO" id="GO:0016020">
    <property type="term" value="C:membrane"/>
    <property type="evidence" value="ECO:0007669"/>
    <property type="project" value="UniProtKB-UniRule"/>
</dbReference>
<organism evidence="4 5">
    <name type="scientific">Nocardia vermiculata</name>
    <dbReference type="NCBI Taxonomy" id="257274"/>
    <lineage>
        <taxon>Bacteria</taxon>
        <taxon>Bacillati</taxon>
        <taxon>Actinomycetota</taxon>
        <taxon>Actinomycetes</taxon>
        <taxon>Mycobacteriales</taxon>
        <taxon>Nocardiaceae</taxon>
        <taxon>Nocardia</taxon>
    </lineage>
</organism>
<feature type="transmembrane region" description="Helical" evidence="1">
    <location>
        <begin position="15"/>
        <end position="33"/>
    </location>
</feature>
<protein>
    <recommendedName>
        <fullName evidence="3">MHYT domain-containing protein</fullName>
    </recommendedName>
</protein>
<dbReference type="AlphaFoldDB" id="A0A846Y1D4"/>
<comment type="caution">
    <text evidence="4">The sequence shown here is derived from an EMBL/GenBank/DDBJ whole genome shotgun (WGS) entry which is preliminary data.</text>
</comment>
<feature type="transmembrane region" description="Helical" evidence="1">
    <location>
        <begin position="171"/>
        <end position="193"/>
    </location>
</feature>
<evidence type="ECO:0000313" key="4">
    <source>
        <dbReference type="EMBL" id="NKY53286.1"/>
    </source>
</evidence>
<evidence type="ECO:0000259" key="3">
    <source>
        <dbReference type="PROSITE" id="PS50924"/>
    </source>
</evidence>
<dbReference type="InterPro" id="IPR005330">
    <property type="entry name" value="MHYT_dom"/>
</dbReference>
<keyword evidence="1" id="KW-0812">Transmembrane</keyword>
<accession>A0A846Y1D4</accession>
<evidence type="ECO:0000256" key="2">
    <source>
        <dbReference type="SAM" id="MobiDB-lite"/>
    </source>
</evidence>
<dbReference type="PROSITE" id="PS50924">
    <property type="entry name" value="MHYT"/>
    <property type="match status" value="1"/>
</dbReference>
<evidence type="ECO:0000256" key="1">
    <source>
        <dbReference type="PROSITE-ProRule" id="PRU00244"/>
    </source>
</evidence>
<feature type="transmembrane region" description="Helical" evidence="1">
    <location>
        <begin position="45"/>
        <end position="67"/>
    </location>
</feature>
<reference evidence="4 5" key="1">
    <citation type="submission" date="2020-04" db="EMBL/GenBank/DDBJ databases">
        <title>MicrobeNet Type strains.</title>
        <authorList>
            <person name="Nicholson A.C."/>
        </authorList>
    </citation>
    <scope>NUCLEOTIDE SEQUENCE [LARGE SCALE GENOMIC DNA]</scope>
    <source>
        <strain evidence="4 5">JCM 12354</strain>
    </source>
</reference>
<feature type="transmembrane region" description="Helical" evidence="1">
    <location>
        <begin position="143"/>
        <end position="164"/>
    </location>
</feature>
<name>A0A846Y1D4_9NOCA</name>
<dbReference type="Pfam" id="PF03707">
    <property type="entry name" value="MHYT"/>
    <property type="match status" value="2"/>
</dbReference>
<dbReference type="RefSeq" id="WP_084475633.1">
    <property type="nucleotide sequence ID" value="NZ_JAAXOP010000017.1"/>
</dbReference>
<keyword evidence="1" id="KW-0472">Membrane</keyword>
<dbReference type="EMBL" id="JAAXOP010000017">
    <property type="protein sequence ID" value="NKY53286.1"/>
    <property type="molecule type" value="Genomic_DNA"/>
</dbReference>
<feature type="transmembrane region" description="Helical" evidence="1">
    <location>
        <begin position="79"/>
        <end position="97"/>
    </location>
</feature>
<feature type="transmembrane region" description="Helical" evidence="1">
    <location>
        <begin position="109"/>
        <end position="131"/>
    </location>
</feature>
<sequence>MLEIDQFSYGWLTPVLAYLMSVIGSLLALRCMVRSRANHDHRGWLFTAAVALGGTGVWVMHFIAMLGFSVPGGTIRYDVPVTLLSAAIAIAVVWLGLSLAVRRPGEVSALLTGGTVTGLGVAAMHYAGMWAMKTDFTMSYNPWMVLLSIVIAVVAATAALWFALNVRGVPAAIGSAAIMGVAVSGMHYTGMFGMRAHLAGHMHAPSGAHATQLLTPLIVGVSMVTLVLFVQVVITEISEPDLSRLRGQQASRYWPSQADAETEQPARARRGRTPVADPNIRRRTR</sequence>
<evidence type="ECO:0000313" key="5">
    <source>
        <dbReference type="Proteomes" id="UP000565711"/>
    </source>
</evidence>
<keyword evidence="1" id="KW-1133">Transmembrane helix</keyword>
<feature type="region of interest" description="Disordered" evidence="2">
    <location>
        <begin position="253"/>
        <end position="285"/>
    </location>
</feature>
<dbReference type="Proteomes" id="UP000565711">
    <property type="component" value="Unassembled WGS sequence"/>
</dbReference>
<feature type="domain" description="MHYT" evidence="3">
    <location>
        <begin position="9"/>
        <end position="197"/>
    </location>
</feature>
<keyword evidence="5" id="KW-1185">Reference proteome</keyword>
<dbReference type="PANTHER" id="PTHR35152">
    <property type="entry name" value="DOMAIN SIGNALLING PROTEIN, PUTATIVE (AFU_ORTHOLOGUE AFUA_5G11310)-RELATED"/>
    <property type="match status" value="1"/>
</dbReference>
<dbReference type="PANTHER" id="PTHR35152:SF1">
    <property type="entry name" value="DOMAIN SIGNALLING PROTEIN, PUTATIVE (AFU_ORTHOLOGUE AFUA_5G11310)-RELATED"/>
    <property type="match status" value="1"/>
</dbReference>
<feature type="transmembrane region" description="Helical" evidence="1">
    <location>
        <begin position="213"/>
        <end position="234"/>
    </location>
</feature>
<gene>
    <name evidence="4" type="ORF">HGA08_24110</name>
</gene>
<proteinExistence type="predicted"/>